<name>A0A8J2PBQ8_9HEXA</name>
<reference evidence="2" key="1">
    <citation type="submission" date="2021-06" db="EMBL/GenBank/DDBJ databases">
        <authorList>
            <person name="Hodson N. C."/>
            <person name="Mongue J. A."/>
            <person name="Jaron S. K."/>
        </authorList>
    </citation>
    <scope>NUCLEOTIDE SEQUENCE</scope>
</reference>
<evidence type="ECO:0000256" key="1">
    <source>
        <dbReference type="SAM" id="MobiDB-lite"/>
    </source>
</evidence>
<dbReference type="AlphaFoldDB" id="A0A8J2PBQ8"/>
<accession>A0A8J2PBQ8</accession>
<dbReference type="Proteomes" id="UP000708208">
    <property type="component" value="Unassembled WGS sequence"/>
</dbReference>
<feature type="non-terminal residue" evidence="2">
    <location>
        <position position="1"/>
    </location>
</feature>
<dbReference type="EMBL" id="CAJVCH010382173">
    <property type="protein sequence ID" value="CAG7816927.1"/>
    <property type="molecule type" value="Genomic_DNA"/>
</dbReference>
<organism evidence="2 3">
    <name type="scientific">Allacma fusca</name>
    <dbReference type="NCBI Taxonomy" id="39272"/>
    <lineage>
        <taxon>Eukaryota</taxon>
        <taxon>Metazoa</taxon>
        <taxon>Ecdysozoa</taxon>
        <taxon>Arthropoda</taxon>
        <taxon>Hexapoda</taxon>
        <taxon>Collembola</taxon>
        <taxon>Symphypleona</taxon>
        <taxon>Sminthuridae</taxon>
        <taxon>Allacma</taxon>
    </lineage>
</organism>
<gene>
    <name evidence="2" type="ORF">AFUS01_LOCUS27521</name>
</gene>
<evidence type="ECO:0000313" key="2">
    <source>
        <dbReference type="EMBL" id="CAG7816927.1"/>
    </source>
</evidence>
<protein>
    <submittedName>
        <fullName evidence="2">Uncharacterized protein</fullName>
    </submittedName>
</protein>
<evidence type="ECO:0000313" key="3">
    <source>
        <dbReference type="Proteomes" id="UP000708208"/>
    </source>
</evidence>
<sequence>TTSSSDSANEKATKPKQASTKPA</sequence>
<feature type="non-terminal residue" evidence="2">
    <location>
        <position position="23"/>
    </location>
</feature>
<comment type="caution">
    <text evidence="2">The sequence shown here is derived from an EMBL/GenBank/DDBJ whole genome shotgun (WGS) entry which is preliminary data.</text>
</comment>
<proteinExistence type="predicted"/>
<feature type="region of interest" description="Disordered" evidence="1">
    <location>
        <begin position="1"/>
        <end position="23"/>
    </location>
</feature>
<keyword evidence="3" id="KW-1185">Reference proteome</keyword>